<dbReference type="InterPro" id="IPR027272">
    <property type="entry name" value="Piezo"/>
</dbReference>
<dbReference type="Pfam" id="PF15917">
    <property type="entry name" value="Piezo_TM25-28"/>
    <property type="match status" value="1"/>
</dbReference>
<feature type="transmembrane region" description="Helical" evidence="11">
    <location>
        <begin position="625"/>
        <end position="644"/>
    </location>
</feature>
<feature type="transmembrane region" description="Helical" evidence="11">
    <location>
        <begin position="1216"/>
        <end position="1236"/>
    </location>
</feature>
<feature type="transmembrane region" description="Helical" evidence="11">
    <location>
        <begin position="12"/>
        <end position="34"/>
    </location>
</feature>
<keyword evidence="8 11" id="KW-0472">Membrane</keyword>
<feature type="transmembrane region" description="Helical" evidence="11">
    <location>
        <begin position="568"/>
        <end position="588"/>
    </location>
</feature>
<dbReference type="InterPro" id="IPR056770">
    <property type="entry name" value="Piezo_THU9_anchor"/>
</dbReference>
<keyword evidence="3" id="KW-0813">Transport</keyword>
<dbReference type="Pfam" id="PF12166">
    <property type="entry name" value="Piezo_cap"/>
    <property type="match status" value="1"/>
</dbReference>
<feature type="transmembrane region" description="Helical" evidence="11">
    <location>
        <begin position="435"/>
        <end position="452"/>
    </location>
</feature>
<feature type="transmembrane region" description="Helical" evidence="11">
    <location>
        <begin position="1627"/>
        <end position="1645"/>
    </location>
</feature>
<feature type="transmembrane region" description="Helical" evidence="11">
    <location>
        <begin position="205"/>
        <end position="221"/>
    </location>
</feature>
<evidence type="ECO:0000259" key="14">
    <source>
        <dbReference type="Pfam" id="PF23188"/>
    </source>
</evidence>
<evidence type="ECO:0000256" key="7">
    <source>
        <dbReference type="ARBA" id="ARBA00023065"/>
    </source>
</evidence>
<dbReference type="GO" id="GO:0005886">
    <property type="term" value="C:plasma membrane"/>
    <property type="evidence" value="ECO:0007669"/>
    <property type="project" value="UniProtKB-SubCell"/>
</dbReference>
<evidence type="ECO:0000256" key="2">
    <source>
        <dbReference type="ARBA" id="ARBA00007821"/>
    </source>
</evidence>
<name>A0A6F9DPN4_9ASCI</name>
<feature type="transmembrane region" description="Helical" evidence="11">
    <location>
        <begin position="1880"/>
        <end position="1901"/>
    </location>
</feature>
<evidence type="ECO:0000313" key="17">
    <source>
        <dbReference type="EMBL" id="CAB3264855.1"/>
    </source>
</evidence>
<evidence type="ECO:0000256" key="1">
    <source>
        <dbReference type="ARBA" id="ARBA00004651"/>
    </source>
</evidence>
<dbReference type="InterPro" id="IPR031334">
    <property type="entry name" value="Piezo_cap_dom"/>
</dbReference>
<feature type="transmembrane region" description="Helical" evidence="11">
    <location>
        <begin position="2257"/>
        <end position="2277"/>
    </location>
</feature>
<feature type="compositionally biased region" description="Basic and acidic residues" evidence="10">
    <location>
        <begin position="1396"/>
        <end position="1419"/>
    </location>
</feature>
<feature type="transmembrane region" description="Helical" evidence="11">
    <location>
        <begin position="69"/>
        <end position="91"/>
    </location>
</feature>
<evidence type="ECO:0000256" key="9">
    <source>
        <dbReference type="ARBA" id="ARBA00023303"/>
    </source>
</evidence>
<accession>A0A6F9DPN4</accession>
<feature type="transmembrane region" description="Helical" evidence="11">
    <location>
        <begin position="1823"/>
        <end position="1844"/>
    </location>
</feature>
<feature type="transmembrane region" description="Helical" evidence="11">
    <location>
        <begin position="678"/>
        <end position="699"/>
    </location>
</feature>
<feature type="domain" description="Piezo non-specific cation channel cap" evidence="12">
    <location>
        <begin position="2056"/>
        <end position="2341"/>
    </location>
</feature>
<feature type="transmembrane region" description="Helical" evidence="11">
    <location>
        <begin position="1853"/>
        <end position="1874"/>
    </location>
</feature>
<keyword evidence="5 11" id="KW-0812">Transmembrane</keyword>
<sequence length="2344" mass="267752">MNKRQEDKMTALVGTSNVFYWVILPIVLLASVLLRYNALSAIYLLFLLFIPFTPRLTPATGSSWKACSLTVAIVSGIFILGHVGFQITLLATSPYGSLVGSGCSTAESIARYAGFQRLDVVDVGNIFRLLIPDVLVFIVSLVTYIVVKKATDHLNNMAVQQELEEQQVSAQQHKTLIYLRNATVMCFTVLFMGLAGIAYPSVVSAIYFLVFLALLFVWAFNQPLLTPSVAALRAAMCVITSLQLLFLYIYQMAFMQHYIVSTSLYARLFGVTPIIKTNCAATYQLLVYANIKWTVFVSPACIFTLHWLMAIGVRMFYSDQQILSNTQVSSPENGVTAHRPRKSNDEKKAALDGREDYVAAVQPLVQSEEQPQNYDTMEQIEKTVHGEPELEEIDGEGLPKKDTTLQKMSKVLAEVKMYSFYVVALIIMMLWSVTYHSWLTFVLLIGACILWMTNDRSKITLMCSPAIAVYGLLLVLLQFIYSLDLNESELPTKINQTDAQNQTTVLDLAAFGLRHYAIPCLPLGAQVLYLCGFILVLHQFVYIRKHGGSRGEVGQASGSTWTDKMASWLMGLFCKYWIFLVVGFHIAICTEGYPTGIKVIYMAFFLLNIVTYTVSWLVWRKTLTLYWTVLVAYTMIVLIVVYTYQFKSFPGYWRSFTHFNDTQLADLGLVQYTTAGELLIMILLPALFLLMVVLQLHYFNARFLELTGKPQQISCSPDGSVHSGERVDGDNFEMNELNRGMSVVKEEQPKKGWFSRFCDKAWKFLKSSFSELSSFALRALEFHTWRLVFITVFAAAAHQVSVIYAILVVAWVCLLPARKTHTPLYVLTTLYVSLVMLGTMFYQLQFINLNQNLQYTCIFNSKGAVVNSTSNLLDWIGFVRMPQSAIFFYHVEGYLAIILMIALERTIARRQEWRRLWRNEPLPPITAFYPSITHKEVDNGLLECFKFFLNYFFYKFGVEACFVMTVVTVWVRMDIYATLYALLLIISMSIRTRLVLSRYWRFYIIVLIALLVAQYLICLGMPPSWCTSNKYPWEIWANSTQGSRLIRWLYLPDYVIVPISTSLIADFFQLLFFTSQLFVFERETSVWMKYGGDNRYLTGRDLDNATIASNPKKSFLMRKSRSLLDQLKTFLFKYMIWITMAFIFFAGSTRISLFCLGYLISFFYLLSRQQQIITGKASDMLKIWNIILGYNVAVITLKASLQIASCVYIDTLRQKACAFVQLMSLVCSYPAGYSLTIPTVANPGTCELSYVNAGLTWDFICFLFLLMQRRIFTSYYFWHVSNDMKASLKLAARGAELFGDKLIEEVRERERLEEEELGVIIKSMRDLKARYSAVTKWMKSITSHTDAIRAGDYYMFEEDDGRKDPSMAPEEIMGPIKMLHKVGTVGLDETLKEREADKLKLEETGETDKKEVEDPKDTEDAVDAADVVVDEATDKEDKTTDPKEVELKVENEEEQEQEQEEEKPPSVLVKIKKGATFCLELFLSGVDYLALKLNEFNQDYRNISLQLSAEKDQLSEELCSLEPKASNSDVAIVVEDGEAASKDASPAKSSTDSVWVDLQPIEFDKDQHRVLRFFYALWYLIISHTDLVCYFLFVLSLMLNASMLSLVLPLAVFLWACFCIPRPTKTFWTFVLVYLQVIIVIKFIFQFELFPWNSQAQTNLNKNDPFWPPRFLGIEQKSSWMVMELLQLLAVFFHISILKVHGLWDKSDKLEEQCQEEEVEEEATEEPTTSQQATLIAKQESTKGEKKKKKSFANRVYNQCKRPFIHLASILHQRFTSVTDIYIYMFLCDVINFIIIIFGYWAFGAYSTQQANVVSNLQSNRVPSGFLAMLLIQFSMMFIDRALYLRKNLLGKLIFQIILVIGIHVWMFFILPLINQRPFYQNYVAQIWYFFKALYFLLSAYQIRVGYPNRVCGNFLTKSFGTANLFLFKGYRAIPFLAELTAIMNWMYTETTMGMGEWMKLSSIHAEVFELKCWRVFEKEYPSPRGAAKQIWLKYLIGGLLVFILLFIIWFPLLLMNLVTTFAGVTNNPIQVDVKITLGTFEPLFQVAADTTQIFPMTANQFTTFQKQFANNPAAASFLTGFSNNEVVNVQIDGQSKTKWIISPPQRQLLAARLLPNNTNPVRLMFDWTLTKDSSKTTVASAVGSNTLSLASNSVARKNLYELLVGNNTNITAATVFNLYPQYIYSPATSSKALAATSLYLTNPVSNSYLNVSLALRTDPANPTTSWWSVFETNSAAVQLPMVILSDKVSPSSLNFLVSYGIIGLYVSVVLVVGKLVRSMFWGSTSTIMFLELPCVDRILQLCDDIFLVREEAEFELEEDLFAKLIFLYRSPKLLIRWTRPKQD</sequence>
<feature type="compositionally biased region" description="Basic and acidic residues" evidence="10">
    <location>
        <begin position="1435"/>
        <end position="1450"/>
    </location>
</feature>
<feature type="transmembrane region" description="Helical" evidence="11">
    <location>
        <begin position="1995"/>
        <end position="2019"/>
    </location>
</feature>
<feature type="domain" description="Piezo transmembrane helical unit" evidence="14">
    <location>
        <begin position="1582"/>
        <end position="1705"/>
    </location>
</feature>
<feature type="transmembrane region" description="Helical" evidence="11">
    <location>
        <begin position="1003"/>
        <end position="1022"/>
    </location>
</feature>
<evidence type="ECO:0000256" key="11">
    <source>
        <dbReference type="SAM" id="Phobius"/>
    </source>
</evidence>
<feature type="transmembrane region" description="Helical" evidence="11">
    <location>
        <begin position="1248"/>
        <end position="1267"/>
    </location>
</feature>
<feature type="transmembrane region" description="Helical" evidence="11">
    <location>
        <begin position="1601"/>
        <end position="1620"/>
    </location>
</feature>
<protein>
    <submittedName>
        <fullName evidence="17">Piezo-type mechanosensitive ion channel component 2-like</fullName>
    </submittedName>
</protein>
<keyword evidence="9" id="KW-0407">Ion channel</keyword>
<feature type="transmembrane region" description="Helical" evidence="11">
    <location>
        <begin position="411"/>
        <end position="429"/>
    </location>
</feature>
<evidence type="ECO:0000259" key="16">
    <source>
        <dbReference type="Pfam" id="PF24874"/>
    </source>
</evidence>
<dbReference type="InterPro" id="IPR031805">
    <property type="entry name" value="Piezo_TM25-28"/>
</dbReference>
<dbReference type="PANTHER" id="PTHR47049">
    <property type="entry name" value="PIEZO-TYPE MECHANOSENSITIVE ION CHANNEL HOMOLOG"/>
    <property type="match status" value="1"/>
</dbReference>
<evidence type="ECO:0000256" key="5">
    <source>
        <dbReference type="ARBA" id="ARBA00022692"/>
    </source>
</evidence>
<feature type="transmembrane region" description="Helical" evidence="11">
    <location>
        <begin position="1781"/>
        <end position="1803"/>
    </location>
</feature>
<evidence type="ECO:0000256" key="10">
    <source>
        <dbReference type="SAM" id="MobiDB-lite"/>
    </source>
</evidence>
<dbReference type="InterPro" id="IPR056769">
    <property type="entry name" value="Piezo_TM1-24"/>
</dbReference>
<feature type="transmembrane region" description="Helical" evidence="11">
    <location>
        <begin position="600"/>
        <end position="618"/>
    </location>
</feature>
<evidence type="ECO:0000259" key="12">
    <source>
        <dbReference type="Pfam" id="PF12166"/>
    </source>
</evidence>
<feature type="compositionally biased region" description="Acidic residues" evidence="10">
    <location>
        <begin position="1420"/>
        <end position="1434"/>
    </location>
</feature>
<evidence type="ECO:0000256" key="3">
    <source>
        <dbReference type="ARBA" id="ARBA00022448"/>
    </source>
</evidence>
<feature type="transmembrane region" description="Helical" evidence="11">
    <location>
        <begin position="824"/>
        <end position="844"/>
    </location>
</feature>
<feature type="transmembrane region" description="Helical" evidence="11">
    <location>
        <begin position="1186"/>
        <end position="1209"/>
    </location>
</feature>
<organism evidence="17">
    <name type="scientific">Phallusia mammillata</name>
    <dbReference type="NCBI Taxonomy" id="59560"/>
    <lineage>
        <taxon>Eukaryota</taxon>
        <taxon>Metazoa</taxon>
        <taxon>Chordata</taxon>
        <taxon>Tunicata</taxon>
        <taxon>Ascidiacea</taxon>
        <taxon>Phlebobranchia</taxon>
        <taxon>Ascidiidae</taxon>
        <taxon>Phallusia</taxon>
    </lineage>
</organism>
<feature type="transmembrane region" description="Helical" evidence="11">
    <location>
        <begin position="1134"/>
        <end position="1166"/>
    </location>
</feature>
<feature type="transmembrane region" description="Helical" evidence="11">
    <location>
        <begin position="293"/>
        <end position="317"/>
    </location>
</feature>
<feature type="transmembrane region" description="Helical" evidence="11">
    <location>
        <begin position="516"/>
        <end position="537"/>
    </location>
</feature>
<feature type="transmembrane region" description="Helical" evidence="11">
    <location>
        <begin position="177"/>
        <end position="199"/>
    </location>
</feature>
<dbReference type="PANTHER" id="PTHR47049:SF2">
    <property type="entry name" value="PIEZO-TYPE MECHANOSENSITIVE ION CHANNEL HOMOLOG"/>
    <property type="match status" value="1"/>
</dbReference>
<evidence type="ECO:0000256" key="6">
    <source>
        <dbReference type="ARBA" id="ARBA00022989"/>
    </source>
</evidence>
<keyword evidence="7" id="KW-0406">Ion transport</keyword>
<evidence type="ECO:0000259" key="13">
    <source>
        <dbReference type="Pfam" id="PF15917"/>
    </source>
</evidence>
<dbReference type="Pfam" id="PF23188">
    <property type="entry name" value="THU_Piezo1"/>
    <property type="match status" value="1"/>
</dbReference>
<keyword evidence="4" id="KW-1003">Cell membrane</keyword>
<feature type="region of interest" description="Disordered" evidence="10">
    <location>
        <begin position="1717"/>
        <end position="1740"/>
    </location>
</feature>
<feature type="transmembrane region" description="Helical" evidence="11">
    <location>
        <begin position="1573"/>
        <end position="1595"/>
    </location>
</feature>
<feature type="transmembrane region" description="Helical" evidence="11">
    <location>
        <begin position="126"/>
        <end position="147"/>
    </location>
</feature>
<evidence type="ECO:0000256" key="4">
    <source>
        <dbReference type="ARBA" id="ARBA00022475"/>
    </source>
</evidence>
<reference evidence="17" key="1">
    <citation type="submission" date="2020-04" db="EMBL/GenBank/DDBJ databases">
        <authorList>
            <person name="Neveu A P."/>
        </authorList>
    </citation>
    <scope>NUCLEOTIDE SEQUENCE</scope>
    <source>
        <tissue evidence="17">Whole embryo</tissue>
    </source>
</reference>
<feature type="region of interest" description="Disordered" evidence="10">
    <location>
        <begin position="328"/>
        <end position="348"/>
    </location>
</feature>
<gene>
    <name evidence="17" type="primary">Piezo2</name>
</gene>
<evidence type="ECO:0000256" key="8">
    <source>
        <dbReference type="ARBA" id="ARBA00023136"/>
    </source>
</evidence>
<proteinExistence type="evidence at transcript level"/>
<feature type="transmembrane region" description="Helical" evidence="11">
    <location>
        <begin position="1680"/>
        <end position="1700"/>
    </location>
</feature>
<dbReference type="EMBL" id="LR788993">
    <property type="protein sequence ID" value="CAB3264855.1"/>
    <property type="molecule type" value="mRNA"/>
</dbReference>
<feature type="domain" description="Piezo TM25-28" evidence="13">
    <location>
        <begin position="1109"/>
        <end position="1331"/>
    </location>
</feature>
<comment type="similarity">
    <text evidence="2">Belongs to the PIEZO (TC 1.A.75) family.</text>
</comment>
<feature type="transmembrane region" description="Helical" evidence="11">
    <location>
        <begin position="459"/>
        <end position="481"/>
    </location>
</feature>
<feature type="compositionally biased region" description="Acidic residues" evidence="10">
    <location>
        <begin position="1451"/>
        <end position="1461"/>
    </location>
</feature>
<dbReference type="InterPro" id="IPR056768">
    <property type="entry name" value="THU_Piezo"/>
</dbReference>
<feature type="transmembrane region" description="Helical" evidence="11">
    <location>
        <begin position="40"/>
        <end position="57"/>
    </location>
</feature>
<evidence type="ECO:0000259" key="15">
    <source>
        <dbReference type="Pfam" id="PF24871"/>
    </source>
</evidence>
<feature type="region of interest" description="Disordered" evidence="10">
    <location>
        <begin position="1396"/>
        <end position="1465"/>
    </location>
</feature>
<feature type="domain" description="Piezo TM1-24" evidence="15">
    <location>
        <begin position="35"/>
        <end position="705"/>
    </location>
</feature>
<comment type="subcellular location">
    <subcellularLocation>
        <location evidence="1">Cell membrane</location>
        <topology evidence="1">Multi-pass membrane protein</topology>
    </subcellularLocation>
</comment>
<feature type="domain" description="Piezo THU9 and anchor" evidence="16">
    <location>
        <begin position="1779"/>
        <end position="2016"/>
    </location>
</feature>
<keyword evidence="6 11" id="KW-1133">Transmembrane helix</keyword>
<dbReference type="GO" id="GO:0008381">
    <property type="term" value="F:mechanosensitive monoatomic ion channel activity"/>
    <property type="evidence" value="ECO:0007669"/>
    <property type="project" value="InterPro"/>
</dbReference>
<dbReference type="Pfam" id="PF24874">
    <property type="entry name" value="Piezo_THU9_anchor"/>
    <property type="match status" value="1"/>
</dbReference>
<feature type="transmembrane region" description="Helical" evidence="11">
    <location>
        <begin position="887"/>
        <end position="908"/>
    </location>
</feature>
<feature type="transmembrane region" description="Helical" evidence="11">
    <location>
        <begin position="230"/>
        <end position="250"/>
    </location>
</feature>
<feature type="transmembrane region" description="Helical" evidence="11">
    <location>
        <begin position="1054"/>
        <end position="1080"/>
    </location>
</feature>
<dbReference type="Pfam" id="PF24871">
    <property type="entry name" value="Piezo_TM1-24"/>
    <property type="match status" value="1"/>
</dbReference>